<dbReference type="InterPro" id="IPR036259">
    <property type="entry name" value="MFS_trans_sf"/>
</dbReference>
<dbReference type="STRING" id="230819.A0A5C3KEU8"/>
<proteinExistence type="predicted"/>
<evidence type="ECO:0000256" key="3">
    <source>
        <dbReference type="ARBA" id="ARBA00022989"/>
    </source>
</evidence>
<dbReference type="GO" id="GO:0005886">
    <property type="term" value="C:plasma membrane"/>
    <property type="evidence" value="ECO:0007669"/>
    <property type="project" value="TreeGrafter"/>
</dbReference>
<feature type="transmembrane region" description="Helical" evidence="5">
    <location>
        <begin position="304"/>
        <end position="328"/>
    </location>
</feature>
<feature type="transmembrane region" description="Helical" evidence="5">
    <location>
        <begin position="172"/>
        <end position="192"/>
    </location>
</feature>
<accession>A0A5C3KEU8</accession>
<dbReference type="InterPro" id="IPR020846">
    <property type="entry name" value="MFS_dom"/>
</dbReference>
<feature type="transmembrane region" description="Helical" evidence="5">
    <location>
        <begin position="78"/>
        <end position="98"/>
    </location>
</feature>
<feature type="transmembrane region" description="Helical" evidence="5">
    <location>
        <begin position="198"/>
        <end position="218"/>
    </location>
</feature>
<dbReference type="Gene3D" id="1.20.1250.20">
    <property type="entry name" value="MFS general substrate transporter like domains"/>
    <property type="match status" value="1"/>
</dbReference>
<keyword evidence="2 5" id="KW-0812">Transmembrane</keyword>
<dbReference type="Proteomes" id="UP000307440">
    <property type="component" value="Unassembled WGS sequence"/>
</dbReference>
<keyword evidence="4 5" id="KW-0472">Membrane</keyword>
<dbReference type="Pfam" id="PF07690">
    <property type="entry name" value="MFS_1"/>
    <property type="match status" value="1"/>
</dbReference>
<dbReference type="PROSITE" id="PS50850">
    <property type="entry name" value="MFS"/>
    <property type="match status" value="1"/>
</dbReference>
<gene>
    <name evidence="7" type="ORF">FA15DRAFT_675304</name>
</gene>
<dbReference type="PANTHER" id="PTHR23502">
    <property type="entry name" value="MAJOR FACILITATOR SUPERFAMILY"/>
    <property type="match status" value="1"/>
</dbReference>
<reference evidence="7 8" key="1">
    <citation type="journal article" date="2019" name="Nat. Ecol. Evol.">
        <title>Megaphylogeny resolves global patterns of mushroom evolution.</title>
        <authorList>
            <person name="Varga T."/>
            <person name="Krizsan K."/>
            <person name="Foldi C."/>
            <person name="Dima B."/>
            <person name="Sanchez-Garcia M."/>
            <person name="Sanchez-Ramirez S."/>
            <person name="Szollosi G.J."/>
            <person name="Szarkandi J.G."/>
            <person name="Papp V."/>
            <person name="Albert L."/>
            <person name="Andreopoulos W."/>
            <person name="Angelini C."/>
            <person name="Antonin V."/>
            <person name="Barry K.W."/>
            <person name="Bougher N.L."/>
            <person name="Buchanan P."/>
            <person name="Buyck B."/>
            <person name="Bense V."/>
            <person name="Catcheside P."/>
            <person name="Chovatia M."/>
            <person name="Cooper J."/>
            <person name="Damon W."/>
            <person name="Desjardin D."/>
            <person name="Finy P."/>
            <person name="Geml J."/>
            <person name="Haridas S."/>
            <person name="Hughes K."/>
            <person name="Justo A."/>
            <person name="Karasinski D."/>
            <person name="Kautmanova I."/>
            <person name="Kiss B."/>
            <person name="Kocsube S."/>
            <person name="Kotiranta H."/>
            <person name="LaButti K.M."/>
            <person name="Lechner B.E."/>
            <person name="Liimatainen K."/>
            <person name="Lipzen A."/>
            <person name="Lukacs Z."/>
            <person name="Mihaltcheva S."/>
            <person name="Morgado L.N."/>
            <person name="Niskanen T."/>
            <person name="Noordeloos M.E."/>
            <person name="Ohm R.A."/>
            <person name="Ortiz-Santana B."/>
            <person name="Ovrebo C."/>
            <person name="Racz N."/>
            <person name="Riley R."/>
            <person name="Savchenko A."/>
            <person name="Shiryaev A."/>
            <person name="Soop K."/>
            <person name="Spirin V."/>
            <person name="Szebenyi C."/>
            <person name="Tomsovsky M."/>
            <person name="Tulloss R.E."/>
            <person name="Uehling J."/>
            <person name="Grigoriev I.V."/>
            <person name="Vagvolgyi C."/>
            <person name="Papp T."/>
            <person name="Martin F.M."/>
            <person name="Miettinen O."/>
            <person name="Hibbett D.S."/>
            <person name="Nagy L.G."/>
        </authorList>
    </citation>
    <scope>NUCLEOTIDE SEQUENCE [LARGE SCALE GENOMIC DNA]</scope>
    <source>
        <strain evidence="7 8">CBS 121175</strain>
    </source>
</reference>
<feature type="non-terminal residue" evidence="7">
    <location>
        <position position="402"/>
    </location>
</feature>
<dbReference type="GO" id="GO:0022857">
    <property type="term" value="F:transmembrane transporter activity"/>
    <property type="evidence" value="ECO:0007669"/>
    <property type="project" value="InterPro"/>
</dbReference>
<protein>
    <submittedName>
        <fullName evidence="7">MFS general substrate transporter</fullName>
    </submittedName>
</protein>
<name>A0A5C3KEU8_COPMA</name>
<feature type="transmembrane region" description="Helical" evidence="5">
    <location>
        <begin position="110"/>
        <end position="127"/>
    </location>
</feature>
<sequence length="402" mass="43181">MTCPTDESTPLLSNDTESAVLENTKDGDVHDIYDRFTKRTKWSILAMVSAGGLLPLFVGGSFIPSIPQIAKDLDSTGTVISMAVSISILASSFGSLSGATYAGYYGRRPVYLYSLPLLCIGSTGVALSRSVTSLMIWRFIQAMGCAPGLSVGAGAIGDIYRLEERGRAMSVFFAACLIGPALAPLTGGFAAHYASWRLMQFALGCIGVVLFVVMLRYFPETSHPGARKVDQLKKLVDYEDGVDSRNAEPRRYWRSKLPVLLNPLSPLGILRSPILTAIAIITTISLFTYQGLFCPSSYGITNEALIGACFIPAGVGNMIAAPIIGRISDMTVIRWKKKRNGVWYPEDRLRPALLPMITLVPLSCIASGLLSTYGSGRCLVLCSEVVRQQQGLTAVSASAALL</sequence>
<evidence type="ECO:0000256" key="5">
    <source>
        <dbReference type="SAM" id="Phobius"/>
    </source>
</evidence>
<keyword evidence="3 5" id="KW-1133">Transmembrane helix</keyword>
<dbReference type="InterPro" id="IPR011701">
    <property type="entry name" value="MFS"/>
</dbReference>
<dbReference type="PANTHER" id="PTHR23502:SF64">
    <property type="entry name" value="TRANSPORTER, PUTATIVE (AFU_ORTHOLOGUE AFUA_3G11760)-RELATED"/>
    <property type="match status" value="1"/>
</dbReference>
<dbReference type="SUPFAM" id="SSF103473">
    <property type="entry name" value="MFS general substrate transporter"/>
    <property type="match status" value="1"/>
</dbReference>
<comment type="subcellular location">
    <subcellularLocation>
        <location evidence="1">Membrane</location>
        <topology evidence="1">Multi-pass membrane protein</topology>
    </subcellularLocation>
</comment>
<evidence type="ECO:0000259" key="6">
    <source>
        <dbReference type="PROSITE" id="PS50850"/>
    </source>
</evidence>
<dbReference type="EMBL" id="ML210404">
    <property type="protein sequence ID" value="TFK18414.1"/>
    <property type="molecule type" value="Genomic_DNA"/>
</dbReference>
<feature type="transmembrane region" description="Helical" evidence="5">
    <location>
        <begin position="44"/>
        <end position="66"/>
    </location>
</feature>
<keyword evidence="8" id="KW-1185">Reference proteome</keyword>
<evidence type="ECO:0000256" key="1">
    <source>
        <dbReference type="ARBA" id="ARBA00004141"/>
    </source>
</evidence>
<feature type="transmembrane region" description="Helical" evidence="5">
    <location>
        <begin position="274"/>
        <end position="292"/>
    </location>
</feature>
<evidence type="ECO:0000313" key="7">
    <source>
        <dbReference type="EMBL" id="TFK18414.1"/>
    </source>
</evidence>
<organism evidence="7 8">
    <name type="scientific">Coprinopsis marcescibilis</name>
    <name type="common">Agaric fungus</name>
    <name type="synonym">Psathyrella marcescibilis</name>
    <dbReference type="NCBI Taxonomy" id="230819"/>
    <lineage>
        <taxon>Eukaryota</taxon>
        <taxon>Fungi</taxon>
        <taxon>Dikarya</taxon>
        <taxon>Basidiomycota</taxon>
        <taxon>Agaricomycotina</taxon>
        <taxon>Agaricomycetes</taxon>
        <taxon>Agaricomycetidae</taxon>
        <taxon>Agaricales</taxon>
        <taxon>Agaricineae</taxon>
        <taxon>Psathyrellaceae</taxon>
        <taxon>Coprinopsis</taxon>
    </lineage>
</organism>
<dbReference type="OrthoDB" id="3066029at2759"/>
<feature type="transmembrane region" description="Helical" evidence="5">
    <location>
        <begin position="139"/>
        <end position="160"/>
    </location>
</feature>
<evidence type="ECO:0000313" key="8">
    <source>
        <dbReference type="Proteomes" id="UP000307440"/>
    </source>
</evidence>
<evidence type="ECO:0000256" key="2">
    <source>
        <dbReference type="ARBA" id="ARBA00022692"/>
    </source>
</evidence>
<evidence type="ECO:0000256" key="4">
    <source>
        <dbReference type="ARBA" id="ARBA00023136"/>
    </source>
</evidence>
<feature type="domain" description="Major facilitator superfamily (MFS) profile" evidence="6">
    <location>
        <begin position="44"/>
        <end position="402"/>
    </location>
</feature>
<dbReference type="AlphaFoldDB" id="A0A5C3KEU8"/>